<protein>
    <submittedName>
        <fullName evidence="1">Uncharacterized protein</fullName>
    </submittedName>
</protein>
<reference evidence="1 2" key="1">
    <citation type="submission" date="2018-06" db="EMBL/GenBank/DDBJ databases">
        <authorList>
            <consortium name="Pathogen Informatics"/>
            <person name="Doyle S."/>
        </authorList>
    </citation>
    <scope>NUCLEOTIDE SEQUENCE [LARGE SCALE GENOMIC DNA]</scope>
    <source>
        <strain evidence="1 2">NCTC12224</strain>
    </source>
</reference>
<proteinExistence type="predicted"/>
<gene>
    <name evidence="1" type="ORF">NCTC12224_00181</name>
</gene>
<accession>A0A380JZJ7</accession>
<organism evidence="1 2">
    <name type="scientific">Streptococcus hyointestinalis</name>
    <dbReference type="NCBI Taxonomy" id="1337"/>
    <lineage>
        <taxon>Bacteria</taxon>
        <taxon>Bacillati</taxon>
        <taxon>Bacillota</taxon>
        <taxon>Bacilli</taxon>
        <taxon>Lactobacillales</taxon>
        <taxon>Streptococcaceae</taxon>
        <taxon>Streptococcus</taxon>
    </lineage>
</organism>
<evidence type="ECO:0000313" key="2">
    <source>
        <dbReference type="Proteomes" id="UP000254924"/>
    </source>
</evidence>
<dbReference type="AlphaFoldDB" id="A0A380JZJ7"/>
<dbReference type="EMBL" id="UHFN01000002">
    <property type="protein sequence ID" value="SUN58157.1"/>
    <property type="molecule type" value="Genomic_DNA"/>
</dbReference>
<dbReference type="Proteomes" id="UP000254924">
    <property type="component" value="Unassembled WGS sequence"/>
</dbReference>
<keyword evidence="2" id="KW-1185">Reference proteome</keyword>
<evidence type="ECO:0000313" key="1">
    <source>
        <dbReference type="EMBL" id="SUN58157.1"/>
    </source>
</evidence>
<sequence length="445" mass="49690">MKTFKTKKGSTTWVRVSRDYPCPICGKADWCAFNMQQTKAVCMRQIDHSLPSFMGGTLYTLTGGAKVDFSHLEVSEGEKLAPAYILHKVYSLVIATFGLTKEHIVHLKAERGLTAEQIALRGYASATKATHSRQVAKIERDEDGKIVSIKTIWEDLFEKNGLSRDAWVGVPGFSYDEQMQTPCFNAAFGILIPCRNDWGQIVGMQVRLDDSEIKTYATIDKEFESTYRVGVKKAEDGFNYRVYTKENFEVVCEGTTTEHEVFFDNGFSFKIKTGPKYVFVSSSGKTRGTSAKSVPHFAFPDNVLAQAKFDEQGKSRVYLMGKVDKVIVTEGLLKGDIIASVAPTSRLAPLGSVLVVAMAGVSSWKPVADKIIKYKFEEAYLAFDQDFVENDSVFDRLDDMVHYLTFDKGLVSSVLTWETGKGLDDFLLSEASETETIKIKSYTKD</sequence>
<dbReference type="OrthoDB" id="2665710at2"/>
<name>A0A380JZJ7_9STRE</name>